<dbReference type="InterPro" id="IPR021109">
    <property type="entry name" value="Peptidase_aspartic_dom_sf"/>
</dbReference>
<dbReference type="PANTHER" id="PTHR47966">
    <property type="entry name" value="BETA-SITE APP-CLEAVING ENZYME, ISOFORM A-RELATED"/>
    <property type="match status" value="1"/>
</dbReference>
<dbReference type="InterPro" id="IPR034164">
    <property type="entry name" value="Pepsin-like_dom"/>
</dbReference>
<dbReference type="Proteomes" id="UP001295423">
    <property type="component" value="Unassembled WGS sequence"/>
</dbReference>
<keyword evidence="3 5" id="KW-0064">Aspartyl protease</keyword>
<dbReference type="InterPro" id="IPR001969">
    <property type="entry name" value="Aspartic_peptidase_AS"/>
</dbReference>
<gene>
    <name evidence="8" type="ORF">CYCCA115_LOCUS21331</name>
</gene>
<feature type="disulfide bond" evidence="4">
    <location>
        <begin position="361"/>
        <end position="399"/>
    </location>
</feature>
<keyword evidence="6" id="KW-1133">Transmembrane helix</keyword>
<feature type="transmembrane region" description="Helical" evidence="6">
    <location>
        <begin position="490"/>
        <end position="510"/>
    </location>
</feature>
<evidence type="ECO:0000256" key="1">
    <source>
        <dbReference type="ARBA" id="ARBA00007447"/>
    </source>
</evidence>
<keyword evidence="9" id="KW-1185">Reference proteome</keyword>
<dbReference type="EMBL" id="CAKOGP040002221">
    <property type="protein sequence ID" value="CAJ1965739.1"/>
    <property type="molecule type" value="Genomic_DNA"/>
</dbReference>
<name>A0AAD2JMT1_9STRA</name>
<keyword evidence="2 5" id="KW-0645">Protease</keyword>
<dbReference type="InterPro" id="IPR033121">
    <property type="entry name" value="PEPTIDASE_A1"/>
</dbReference>
<evidence type="ECO:0000313" key="9">
    <source>
        <dbReference type="Proteomes" id="UP001295423"/>
    </source>
</evidence>
<accession>A0AAD2JMT1</accession>
<keyword evidence="6" id="KW-0812">Transmembrane</keyword>
<organism evidence="8 9">
    <name type="scientific">Cylindrotheca closterium</name>
    <dbReference type="NCBI Taxonomy" id="2856"/>
    <lineage>
        <taxon>Eukaryota</taxon>
        <taxon>Sar</taxon>
        <taxon>Stramenopiles</taxon>
        <taxon>Ochrophyta</taxon>
        <taxon>Bacillariophyta</taxon>
        <taxon>Bacillariophyceae</taxon>
        <taxon>Bacillariophycidae</taxon>
        <taxon>Bacillariales</taxon>
        <taxon>Bacillariaceae</taxon>
        <taxon>Cylindrotheca</taxon>
    </lineage>
</organism>
<dbReference type="PROSITE" id="PS51767">
    <property type="entry name" value="PEPTIDASE_A1"/>
    <property type="match status" value="1"/>
</dbReference>
<dbReference type="Pfam" id="PF00026">
    <property type="entry name" value="Asp"/>
    <property type="match status" value="2"/>
</dbReference>
<evidence type="ECO:0000256" key="6">
    <source>
        <dbReference type="SAM" id="Phobius"/>
    </source>
</evidence>
<reference evidence="8" key="1">
    <citation type="submission" date="2023-08" db="EMBL/GenBank/DDBJ databases">
        <authorList>
            <person name="Audoor S."/>
            <person name="Bilcke G."/>
        </authorList>
    </citation>
    <scope>NUCLEOTIDE SEQUENCE</scope>
</reference>
<evidence type="ECO:0000256" key="5">
    <source>
        <dbReference type="RuleBase" id="RU000454"/>
    </source>
</evidence>
<keyword evidence="6" id="KW-0472">Membrane</keyword>
<dbReference type="GO" id="GO:0006508">
    <property type="term" value="P:proteolysis"/>
    <property type="evidence" value="ECO:0007669"/>
    <property type="project" value="UniProtKB-KW"/>
</dbReference>
<dbReference type="Gene3D" id="2.40.70.10">
    <property type="entry name" value="Acid Proteases"/>
    <property type="match status" value="2"/>
</dbReference>
<dbReference type="PROSITE" id="PS00141">
    <property type="entry name" value="ASP_PROTEASE"/>
    <property type="match status" value="1"/>
</dbReference>
<comment type="similarity">
    <text evidence="1 5">Belongs to the peptidase A1 family.</text>
</comment>
<dbReference type="SUPFAM" id="SSF50630">
    <property type="entry name" value="Acid proteases"/>
    <property type="match status" value="1"/>
</dbReference>
<dbReference type="InterPro" id="IPR001461">
    <property type="entry name" value="Aspartic_peptidase_A1"/>
</dbReference>
<keyword evidence="5" id="KW-0378">Hydrolase</keyword>
<feature type="domain" description="Peptidase A1" evidence="7">
    <location>
        <begin position="94"/>
        <end position="436"/>
    </location>
</feature>
<comment type="caution">
    <text evidence="8">The sequence shown here is derived from an EMBL/GenBank/DDBJ whole genome shotgun (WGS) entry which is preliminary data.</text>
</comment>
<dbReference type="GO" id="GO:0004190">
    <property type="term" value="F:aspartic-type endopeptidase activity"/>
    <property type="evidence" value="ECO:0007669"/>
    <property type="project" value="UniProtKB-KW"/>
</dbReference>
<evidence type="ECO:0000256" key="2">
    <source>
        <dbReference type="ARBA" id="ARBA00022670"/>
    </source>
</evidence>
<dbReference type="PRINTS" id="PR00792">
    <property type="entry name" value="PEPSIN"/>
</dbReference>
<evidence type="ECO:0000256" key="4">
    <source>
        <dbReference type="PIRSR" id="PIRSR601461-2"/>
    </source>
</evidence>
<proteinExistence type="inferred from homology"/>
<evidence type="ECO:0000259" key="7">
    <source>
        <dbReference type="PROSITE" id="PS51767"/>
    </source>
</evidence>
<keyword evidence="4" id="KW-1015">Disulfide bond</keyword>
<evidence type="ECO:0000313" key="8">
    <source>
        <dbReference type="EMBL" id="CAJ1965739.1"/>
    </source>
</evidence>
<dbReference type="PANTHER" id="PTHR47966:SF51">
    <property type="entry name" value="BETA-SITE APP-CLEAVING ENZYME, ISOFORM A-RELATED"/>
    <property type="match status" value="1"/>
</dbReference>
<evidence type="ECO:0000256" key="3">
    <source>
        <dbReference type="ARBA" id="ARBA00022750"/>
    </source>
</evidence>
<dbReference type="AlphaFoldDB" id="A0AAD2JMT1"/>
<protein>
    <recommendedName>
        <fullName evidence="7">Peptidase A1 domain-containing protein</fullName>
    </recommendedName>
</protein>
<sequence>MTTACVHNLDCPFFSQHPNTSRTMTQLHRILEASTLSPAFEVHHSVSRSPFANAELVGNGPNMRRHLATKSLGNPNNEQNPTILPVSNCAGAIYTTNIKIGGQSLQVLVDSGTADLFVESSFCDETCTTSNNSRYNASKSSTFRPANYSGENIHGYDTLTLGDIEIPSQVFAQSSTAIYPNRSCYRVGYLGLGFSDFTIHNFPSLLSNLKEQQLAVFSLYLGDHNDYGSFMNKTTHIEQIIRQMPPVSATSELTFGGVNPKRYKNCLRWHEVGQFPEKGETFKGYWDFALDQVKVGSTELSSSSLAMVDSGKDFSAGPQESVGRFAKLLGLTCRNRTESGEYSIPVNCDDPFGYAAAYIECSYSYSMQALTFVADGNAYHFSPSELFHEEASLLGGRICVLNLEGVPGHPGWVLGMDFLRQYYTVFDYGRKRLGFAEATAQSSTVCEADSSYFTRVMPDQAKPAASVPSTSPNHSPTAHEGWLLSGFRSLIRILFAGFFIVGVCLAGVIIGHRQARAPTQGHFPVRTTDPDEEEVAKRWEVELPALTQ</sequence>
<dbReference type="CDD" id="cd05471">
    <property type="entry name" value="pepsin_like"/>
    <property type="match status" value="1"/>
</dbReference>